<gene>
    <name evidence="1" type="ORF">RMAR1173_LOCUS8075</name>
</gene>
<dbReference type="AlphaFoldDB" id="A0A7S2RUD9"/>
<dbReference type="EMBL" id="HBHJ01012365">
    <property type="protein sequence ID" value="CAD9680881.1"/>
    <property type="molecule type" value="Transcribed_RNA"/>
</dbReference>
<proteinExistence type="predicted"/>
<sequence length="436" mass="46015">MAMRTHLLLRRVAALAVPLRGRYNLQSGAHRGVATHAFQDRPRGRSCSSRLFSGATDAELSDSLSKASFVMDATGLWAGWEASFSALSGEPQPIDEYYVSDDLVEWGQVPRGWQVLSLEGATDEAPGSAWSRQVFRVLPESGCAADNVAVAATSSAVDLSRAIPGSWRPPPEDLRPVVLQTLDTGRWPSGEVGPSLAHAPPFIECRTVVSCPTQGGPGDLPPIFMDRPDGPARHRALVEFKFDAAVANIASSTIAVSIMTKVDEGSASEKNSPAAVVAEAVLGAAGASAQRGGGGGRRLGVDASTLARVAGGKNFAERRWEGALAPQASFHAQGVTRLVLPGGIVLEYGLCDEAEAAGALAHRRRDPVAHSFLEVSLVDADPDSTIPATSENHDAPVQKQIGIRREFSRDGLSIYEGALTATLKEPESTAREEEGN</sequence>
<name>A0A7S2RUD9_9STRA</name>
<protein>
    <submittedName>
        <fullName evidence="1">Uncharacterized protein</fullName>
    </submittedName>
</protein>
<reference evidence="1" key="1">
    <citation type="submission" date="2021-01" db="EMBL/GenBank/DDBJ databases">
        <authorList>
            <person name="Corre E."/>
            <person name="Pelletier E."/>
            <person name="Niang G."/>
            <person name="Scheremetjew M."/>
            <person name="Finn R."/>
            <person name="Kale V."/>
            <person name="Holt S."/>
            <person name="Cochrane G."/>
            <person name="Meng A."/>
            <person name="Brown T."/>
            <person name="Cohen L."/>
        </authorList>
    </citation>
    <scope>NUCLEOTIDE SEQUENCE</scope>
    <source>
        <strain evidence="1">CCMP1243</strain>
    </source>
</reference>
<accession>A0A7S2RUD9</accession>
<organism evidence="1">
    <name type="scientific">Rhizochromulina marina</name>
    <dbReference type="NCBI Taxonomy" id="1034831"/>
    <lineage>
        <taxon>Eukaryota</taxon>
        <taxon>Sar</taxon>
        <taxon>Stramenopiles</taxon>
        <taxon>Ochrophyta</taxon>
        <taxon>Dictyochophyceae</taxon>
        <taxon>Rhizochromulinales</taxon>
        <taxon>Rhizochromulina</taxon>
    </lineage>
</organism>
<evidence type="ECO:0000313" key="1">
    <source>
        <dbReference type="EMBL" id="CAD9680881.1"/>
    </source>
</evidence>